<dbReference type="EMBL" id="LCDD01000002">
    <property type="protein sequence ID" value="KKS47869.1"/>
    <property type="molecule type" value="Genomic_DNA"/>
</dbReference>
<keyword evidence="1" id="KW-0547">Nucleotide-binding</keyword>
<dbReference type="PANTHER" id="PTHR13504:SF38">
    <property type="entry name" value="FIDO DOMAIN-CONTAINING PROTEIN"/>
    <property type="match status" value="1"/>
</dbReference>
<organism evidence="4 5">
    <name type="scientific">Candidatus Gottesmanbacteria bacterium GW2011_GWA2_42_18</name>
    <dbReference type="NCBI Taxonomy" id="1618442"/>
    <lineage>
        <taxon>Bacteria</taxon>
        <taxon>Candidatus Gottesmaniibacteriota</taxon>
    </lineage>
</organism>
<dbReference type="Proteomes" id="UP000034320">
    <property type="component" value="Unassembled WGS sequence"/>
</dbReference>
<dbReference type="GO" id="GO:0005524">
    <property type="term" value="F:ATP binding"/>
    <property type="evidence" value="ECO:0007669"/>
    <property type="project" value="UniProtKB-KW"/>
</dbReference>
<feature type="site" description="Important for autoinhibition of adenylyltransferase activity" evidence="2">
    <location>
        <position position="156"/>
    </location>
</feature>
<dbReference type="Pfam" id="PF02661">
    <property type="entry name" value="Fic"/>
    <property type="match status" value="1"/>
</dbReference>
<evidence type="ECO:0000256" key="1">
    <source>
        <dbReference type="PIRSR" id="PIRSR640198-2"/>
    </source>
</evidence>
<feature type="binding site" evidence="1">
    <location>
        <begin position="285"/>
        <end position="292"/>
    </location>
    <ligand>
        <name>ATP</name>
        <dbReference type="ChEBI" id="CHEBI:30616"/>
    </ligand>
</feature>
<dbReference type="InterPro" id="IPR036390">
    <property type="entry name" value="WH_DNA-bd_sf"/>
</dbReference>
<proteinExistence type="predicted"/>
<evidence type="ECO:0000256" key="2">
    <source>
        <dbReference type="PIRSR" id="PIRSR640198-3"/>
    </source>
</evidence>
<dbReference type="InterPro" id="IPR036388">
    <property type="entry name" value="WH-like_DNA-bd_sf"/>
</dbReference>
<dbReference type="InterPro" id="IPR003812">
    <property type="entry name" value="Fido"/>
</dbReference>
<reference evidence="4 5" key="1">
    <citation type="journal article" date="2015" name="Nature">
        <title>rRNA introns, odd ribosomes, and small enigmatic genomes across a large radiation of phyla.</title>
        <authorList>
            <person name="Brown C.T."/>
            <person name="Hug L.A."/>
            <person name="Thomas B.C."/>
            <person name="Sharon I."/>
            <person name="Castelle C.J."/>
            <person name="Singh A."/>
            <person name="Wilkins M.J."/>
            <person name="Williams K.H."/>
            <person name="Banfield J.F."/>
        </authorList>
    </citation>
    <scope>NUCLEOTIDE SEQUENCE [LARGE SCALE GENOMIC DNA]</scope>
</reference>
<dbReference type="InterPro" id="IPR036597">
    <property type="entry name" value="Fido-like_dom_sf"/>
</dbReference>
<evidence type="ECO:0000313" key="4">
    <source>
        <dbReference type="EMBL" id="KKS47869.1"/>
    </source>
</evidence>
<gene>
    <name evidence="4" type="ORF">UV09_C0002G0047</name>
</gene>
<dbReference type="PROSITE" id="PS51459">
    <property type="entry name" value="FIDO"/>
    <property type="match status" value="1"/>
</dbReference>
<dbReference type="PATRIC" id="fig|1618442.3.peg.126"/>
<dbReference type="InterPro" id="IPR040198">
    <property type="entry name" value="Fido_containing"/>
</dbReference>
<keyword evidence="1" id="KW-0067">ATP-binding</keyword>
<feature type="domain" description="Fido" evidence="3">
    <location>
        <begin position="206"/>
        <end position="339"/>
    </location>
</feature>
<evidence type="ECO:0000259" key="3">
    <source>
        <dbReference type="PROSITE" id="PS51459"/>
    </source>
</evidence>
<comment type="caution">
    <text evidence="4">The sequence shown here is derived from an EMBL/GenBank/DDBJ whole genome shotgun (WGS) entry which is preliminary data.</text>
</comment>
<dbReference type="Gene3D" id="1.10.10.10">
    <property type="entry name" value="Winged helix-like DNA-binding domain superfamily/Winged helix DNA-binding domain"/>
    <property type="match status" value="1"/>
</dbReference>
<dbReference type="PANTHER" id="PTHR13504">
    <property type="entry name" value="FIDO DOMAIN-CONTAINING PROTEIN DDB_G0283145"/>
    <property type="match status" value="1"/>
</dbReference>
<protein>
    <submittedName>
        <fullName evidence="4">Fic family protein</fullName>
    </submittedName>
</protein>
<accession>A0A0G0ZGQ3</accession>
<evidence type="ECO:0000313" key="5">
    <source>
        <dbReference type="Proteomes" id="UP000034320"/>
    </source>
</evidence>
<name>A0A0G0ZGQ3_9BACT</name>
<dbReference type="AlphaFoldDB" id="A0A0G0ZGQ3"/>
<dbReference type="SUPFAM" id="SSF140931">
    <property type="entry name" value="Fic-like"/>
    <property type="match status" value="1"/>
</dbReference>
<dbReference type="SUPFAM" id="SSF46785">
    <property type="entry name" value="Winged helix' DNA-binding domain"/>
    <property type="match status" value="1"/>
</dbReference>
<dbReference type="Gene3D" id="1.10.3290.10">
    <property type="entry name" value="Fido-like domain"/>
    <property type="match status" value="1"/>
</dbReference>
<sequence>MNDTQVNSRQIKILQYLWTKPTTTRKDIESVFPQGSVSRITLIRDLNNLIEKGMIQQSGGGKYIKYSLVPDKEILVPININEYFQSPIDTRYVRYPSFNNGVIIKLNNLFSSDELRIFEQGRKQLQSRFETVDPSIIKRELERFTIEFSWKSSRIEGNTYSLLETEELIKNKKEAQGHSKEEAIMILNHKSSFDTILANKSTFRQISEYDIRSIHKELVKELDITPNIREYGVGITGTIYKPLDTKWQIEESLHAVVDHVKSVTDVAEKSLILLAMISYLQPFVDGNKRTARMVSNAILLANGYYPLSYRSVDEVEFKKALILFYEQNNLFHLKRIFLDQLQFAIQQYFV</sequence>